<sequence>MNMYGKDSYVIELEEKVKGYRSEIEKKDELIRKLSSMDITLARPVQEPLESHEQSKSQREELAVLRSKIEQLCEKTLNQEAEIKAQAKIITHLEDEKRKLSAQLKEMSAESSRTSGHVGELRSKTEQAEVEKMLCVKRAEELGVELRRAKEEMAELERRLQYQTAERERHEFEAGKAEERLAYFVSQMIRIFDAYVREEDLAGDQWKDETRLSRLISQAAEIVSENMKNRGQIQELCDRVKQRDIQIAERNRVVDRLGEQLTRTMASDREVENLAQELECSRGKERAMEDRLHKLTGDLMDAQVRVRELERQLAQAVHEKEHAATVRQGLTERDYMAFKDAIAAILSSPHYPCSPTEVAIKEHARRIVTEYKEQKEMCAKLESRISELSSRWDREQMSRHEYERQISRTDKENENLREQIRRLETELGSSHVLRDQQRDERDQLFFYLCKLATKVRIDQTTASRMKLHELQEALSTRISQIVSGEFGLLTDVQANADRIAGLSRTVKRLQDQVSSKEIQLGMWRDKAAKLESKLQTVSEAQAALEMERENAERAIAKGRRTESENAKLRDELNRLRADLLDLSDAKTQCVITGERIKELEKINKELEEVRERQTSELKESRDVVNKLRTELADLQNRSKESVSRVNDELTRTHAVVEQLKRSESELLEFRALVSRLLGLQSDTLTVPNYEIVTRLEQVLADYQLLNSDGVKPISERRVIGGSPQYPVGVSEAGWNAEVIAGPGLAKAGSKEAWNPTRDISPTAVHKRLQAVSVRPRELRSEEKRVETSSPIAMKRDPRKY</sequence>
<dbReference type="OrthoDB" id="5832575at2759"/>
<accession>A0A8T1MEJ6</accession>
<evidence type="ECO:0000256" key="2">
    <source>
        <dbReference type="SAM" id="MobiDB-lite"/>
    </source>
</evidence>
<protein>
    <submittedName>
        <fullName evidence="3">Coiled-coil domain-containing protein 170</fullName>
    </submittedName>
</protein>
<dbReference type="AlphaFoldDB" id="A0A8T1MEJ6"/>
<reference evidence="3 4" key="1">
    <citation type="journal article" date="2018" name="Biotechnol. Adv.">
        <title>Improved genomic resources and new bioinformatic workflow for the carcinogenic parasite Clonorchis sinensis: Biotechnological implications.</title>
        <authorList>
            <person name="Wang D."/>
            <person name="Korhonen P.K."/>
            <person name="Gasser R.B."/>
            <person name="Young N.D."/>
        </authorList>
    </citation>
    <scope>NUCLEOTIDE SEQUENCE [LARGE SCALE GENOMIC DNA]</scope>
    <source>
        <strain evidence="3">Cs-k2</strain>
    </source>
</reference>
<dbReference type="Proteomes" id="UP000286415">
    <property type="component" value="Unassembled WGS sequence"/>
</dbReference>
<reference evidence="3 4" key="2">
    <citation type="journal article" date="2021" name="Genomics">
        <title>High-quality reference genome for Clonorchis sinensis.</title>
        <authorList>
            <person name="Young N.D."/>
            <person name="Stroehlein A.J."/>
            <person name="Kinkar L."/>
            <person name="Wang T."/>
            <person name="Sohn W.M."/>
            <person name="Chang B.C.H."/>
            <person name="Kaur P."/>
            <person name="Weisz D."/>
            <person name="Dudchenko O."/>
            <person name="Aiden E.L."/>
            <person name="Korhonen P.K."/>
            <person name="Gasser R.B."/>
        </authorList>
    </citation>
    <scope>NUCLEOTIDE SEQUENCE [LARGE SCALE GENOMIC DNA]</scope>
    <source>
        <strain evidence="3">Cs-k2</strain>
    </source>
</reference>
<organism evidence="3 4">
    <name type="scientific">Clonorchis sinensis</name>
    <name type="common">Chinese liver fluke</name>
    <dbReference type="NCBI Taxonomy" id="79923"/>
    <lineage>
        <taxon>Eukaryota</taxon>
        <taxon>Metazoa</taxon>
        <taxon>Spiralia</taxon>
        <taxon>Lophotrochozoa</taxon>
        <taxon>Platyhelminthes</taxon>
        <taxon>Trematoda</taxon>
        <taxon>Digenea</taxon>
        <taxon>Opisthorchiida</taxon>
        <taxon>Opisthorchiata</taxon>
        <taxon>Opisthorchiidae</taxon>
        <taxon>Clonorchis</taxon>
    </lineage>
</organism>
<dbReference type="PANTHER" id="PTHR18863">
    <property type="entry name" value="TSEC-2-RELATED"/>
    <property type="match status" value="1"/>
</dbReference>
<feature type="coiled-coil region" evidence="1">
    <location>
        <begin position="364"/>
        <end position="426"/>
    </location>
</feature>
<dbReference type="EMBL" id="NIRI02000042">
    <property type="protein sequence ID" value="KAG5447265.1"/>
    <property type="molecule type" value="Genomic_DNA"/>
</dbReference>
<comment type="caution">
    <text evidence="3">The sequence shown here is derived from an EMBL/GenBank/DDBJ whole genome shotgun (WGS) entry which is preliminary data.</text>
</comment>
<keyword evidence="4" id="KW-1185">Reference proteome</keyword>
<evidence type="ECO:0000313" key="3">
    <source>
        <dbReference type="EMBL" id="KAG5447265.1"/>
    </source>
</evidence>
<feature type="coiled-coil region" evidence="1">
    <location>
        <begin position="271"/>
        <end position="326"/>
    </location>
</feature>
<feature type="region of interest" description="Disordered" evidence="2">
    <location>
        <begin position="747"/>
        <end position="800"/>
    </location>
</feature>
<gene>
    <name evidence="3" type="ORF">CSKR_108641</name>
</gene>
<keyword evidence="1" id="KW-0175">Coiled coil</keyword>
<feature type="coiled-coil region" evidence="1">
    <location>
        <begin position="55"/>
        <end position="110"/>
    </location>
</feature>
<proteinExistence type="predicted"/>
<dbReference type="InterPro" id="IPR039139">
    <property type="entry name" value="CCDC170-like"/>
</dbReference>
<evidence type="ECO:0000256" key="1">
    <source>
        <dbReference type="SAM" id="Coils"/>
    </source>
</evidence>
<evidence type="ECO:0000313" key="4">
    <source>
        <dbReference type="Proteomes" id="UP000286415"/>
    </source>
</evidence>
<name>A0A8T1MEJ6_CLOSI</name>
<feature type="coiled-coil region" evidence="1">
    <location>
        <begin position="499"/>
        <end position="644"/>
    </location>
</feature>
<dbReference type="PANTHER" id="PTHR18863:SF6">
    <property type="entry name" value="COILED-COIL DOMAIN-CONTAINING PROTEIN 170"/>
    <property type="match status" value="1"/>
</dbReference>
<feature type="compositionally biased region" description="Basic and acidic residues" evidence="2">
    <location>
        <begin position="774"/>
        <end position="786"/>
    </location>
</feature>
<feature type="coiled-coil region" evidence="1">
    <location>
        <begin position="139"/>
        <end position="173"/>
    </location>
</feature>